<comment type="caution">
    <text evidence="2">The sequence shown here is derived from an EMBL/GenBank/DDBJ whole genome shotgun (WGS) entry which is preliminary data.</text>
</comment>
<feature type="domain" description="C2H2-type" evidence="1">
    <location>
        <begin position="272"/>
        <end position="295"/>
    </location>
</feature>
<dbReference type="SMART" id="SM00355">
    <property type="entry name" value="ZnF_C2H2"/>
    <property type="match status" value="4"/>
</dbReference>
<accession>A0A9P1IAP4</accession>
<dbReference type="Proteomes" id="UP001152747">
    <property type="component" value="Unassembled WGS sequence"/>
</dbReference>
<organism evidence="2 3">
    <name type="scientific">Caenorhabditis angaria</name>
    <dbReference type="NCBI Taxonomy" id="860376"/>
    <lineage>
        <taxon>Eukaryota</taxon>
        <taxon>Metazoa</taxon>
        <taxon>Ecdysozoa</taxon>
        <taxon>Nematoda</taxon>
        <taxon>Chromadorea</taxon>
        <taxon>Rhabditida</taxon>
        <taxon>Rhabditina</taxon>
        <taxon>Rhabditomorpha</taxon>
        <taxon>Rhabditoidea</taxon>
        <taxon>Rhabditidae</taxon>
        <taxon>Peloderinae</taxon>
        <taxon>Caenorhabditis</taxon>
    </lineage>
</organism>
<name>A0A9P1IAP4_9PELO</name>
<feature type="domain" description="C2H2-type" evidence="1">
    <location>
        <begin position="353"/>
        <end position="377"/>
    </location>
</feature>
<dbReference type="OrthoDB" id="5803872at2759"/>
<gene>
    <name evidence="2" type="ORF">CAMP_LOCUS4242</name>
</gene>
<feature type="domain" description="C2H2-type" evidence="1">
    <location>
        <begin position="243"/>
        <end position="266"/>
    </location>
</feature>
<proteinExistence type="predicted"/>
<protein>
    <recommendedName>
        <fullName evidence="1">C2H2-type domain-containing protein</fullName>
    </recommendedName>
</protein>
<dbReference type="Gene3D" id="3.30.160.60">
    <property type="entry name" value="Classic Zinc Finger"/>
    <property type="match status" value="1"/>
</dbReference>
<dbReference type="AlphaFoldDB" id="A0A9P1IAP4"/>
<reference evidence="2" key="1">
    <citation type="submission" date="2022-11" db="EMBL/GenBank/DDBJ databases">
        <authorList>
            <person name="Kikuchi T."/>
        </authorList>
    </citation>
    <scope>NUCLEOTIDE SEQUENCE</scope>
    <source>
        <strain evidence="2">PS1010</strain>
    </source>
</reference>
<feature type="domain" description="C2H2-type" evidence="1">
    <location>
        <begin position="379"/>
        <end position="402"/>
    </location>
</feature>
<keyword evidence="3" id="KW-1185">Reference proteome</keyword>
<evidence type="ECO:0000313" key="3">
    <source>
        <dbReference type="Proteomes" id="UP001152747"/>
    </source>
</evidence>
<dbReference type="InterPro" id="IPR013087">
    <property type="entry name" value="Znf_C2H2_type"/>
</dbReference>
<dbReference type="EMBL" id="CANHGI010000002">
    <property type="protein sequence ID" value="CAI5441605.1"/>
    <property type="molecule type" value="Genomic_DNA"/>
</dbReference>
<evidence type="ECO:0000313" key="2">
    <source>
        <dbReference type="EMBL" id="CAI5441605.1"/>
    </source>
</evidence>
<evidence type="ECO:0000259" key="1">
    <source>
        <dbReference type="SMART" id="SM00355"/>
    </source>
</evidence>
<sequence>MRNMDQFQLKMILNAMTSPNGSSSNVSVNSSATPIVTNTSSTTNVHQLINNNIISNNLVGAAGDDTFTRQLVALQQLLCLQQQQQQQPNLNSLPALQPSPVTPSLQLSYFSPTTNGSSLISNTLIKPPTPPETFSISSILNLPVKPAEPLKHRKLSSPISPQDIVGLLCPPPPVLTPNSTISASSPSVSLASTSSKVAEEEEDCDLFVDVESVDTTIDGKDRRKAHVEFYRKMKSMRQRERQLTCVICNKKMENTENTIQTHISEHANAGGYQCRICGWQSNDKYRIYEHMRKDHPRKVDMFCDKRDMPKMCNFLSQCFPRSTTRPKKESDKNAERFLDDLMQNMEKCQQFSRPCRICNQQVKREKLSIIRHVQTNHTLKCKICKIITVSIEEQLEHQKEVHSMDQPKMSVHYAPSAAAVFLFPSLEKCFPIKCC</sequence>